<evidence type="ECO:0000256" key="1">
    <source>
        <dbReference type="SAM" id="MobiDB-lite"/>
    </source>
</evidence>
<feature type="compositionally biased region" description="Polar residues" evidence="1">
    <location>
        <begin position="780"/>
        <end position="790"/>
    </location>
</feature>
<feature type="region of interest" description="Disordered" evidence="1">
    <location>
        <begin position="485"/>
        <end position="526"/>
    </location>
</feature>
<proteinExistence type="predicted"/>
<feature type="compositionally biased region" description="Polar residues" evidence="1">
    <location>
        <begin position="675"/>
        <end position="691"/>
    </location>
</feature>
<reference evidence="3" key="1">
    <citation type="submission" date="2025-08" db="UniProtKB">
        <authorList>
            <consortium name="RefSeq"/>
        </authorList>
    </citation>
    <scope>IDENTIFICATION</scope>
</reference>
<feature type="region of interest" description="Disordered" evidence="1">
    <location>
        <begin position="1"/>
        <end position="26"/>
    </location>
</feature>
<dbReference type="AlphaFoldDB" id="A0A6P7STF3"/>
<evidence type="ECO:0000313" key="2">
    <source>
        <dbReference type="Proteomes" id="UP000515154"/>
    </source>
</evidence>
<feature type="region of interest" description="Disordered" evidence="1">
    <location>
        <begin position="552"/>
        <end position="602"/>
    </location>
</feature>
<organism evidence="2 3">
    <name type="scientific">Octopus sinensis</name>
    <name type="common">East Asian common octopus</name>
    <dbReference type="NCBI Taxonomy" id="2607531"/>
    <lineage>
        <taxon>Eukaryota</taxon>
        <taxon>Metazoa</taxon>
        <taxon>Spiralia</taxon>
        <taxon>Lophotrochozoa</taxon>
        <taxon>Mollusca</taxon>
        <taxon>Cephalopoda</taxon>
        <taxon>Coleoidea</taxon>
        <taxon>Octopodiformes</taxon>
        <taxon>Octopoda</taxon>
        <taxon>Incirrata</taxon>
        <taxon>Octopodidae</taxon>
        <taxon>Octopus</taxon>
    </lineage>
</organism>
<protein>
    <submittedName>
        <fullName evidence="3">Location of vulva defective 1 isoform X1</fullName>
    </submittedName>
</protein>
<feature type="compositionally biased region" description="Gly residues" evidence="1">
    <location>
        <begin position="552"/>
        <end position="573"/>
    </location>
</feature>
<dbReference type="Proteomes" id="UP000515154">
    <property type="component" value="Linkage group LG10"/>
</dbReference>
<feature type="region of interest" description="Disordered" evidence="1">
    <location>
        <begin position="776"/>
        <end position="841"/>
    </location>
</feature>
<evidence type="ECO:0000313" key="3">
    <source>
        <dbReference type="RefSeq" id="XP_029641542.1"/>
    </source>
</evidence>
<dbReference type="RefSeq" id="XP_029641542.1">
    <property type="nucleotide sequence ID" value="XM_029785682.2"/>
</dbReference>
<feature type="compositionally biased region" description="Polar residues" evidence="1">
    <location>
        <begin position="485"/>
        <end position="504"/>
    </location>
</feature>
<keyword evidence="2" id="KW-1185">Reference proteome</keyword>
<sequence>MANLHQHHQHLPFPPETKIPSDITGTPNLGTITAATTTITTTTTTTAAMSVAATTGTICTAAAGTLSTTATTAITAPTTTTTTVTSGKQQTSIFPVDHNFYSEPQNCWDSIERFKEMQTNFNEAGTCLVDAFANSLKNTTYEHFSHDCSMVLGDIFNNNTLLLTQINELESLLGSLLTNISVLNKDEYQNSQNQTMAKCVVLFLKIQYDYHRHCSEAIAAFLQRITQQTNPDVLSLLVALNLTAVKFPQSSTGTAIPLSQMKNTTADKSKTVLQTSEMSAAPPLQCLGNIANLQNSGSVMKSHEVLEAVQQHPSSCPALPYPSCPSISPYPPSSSSSSSSSVFTTPSLSSSTDLAFSLFTKTNSLYAPIGAAAGQSPQLSSNNPILTPVVNQTAATQTTTTAAAAAAQCPDPGAPWPKLNTKPTIRAIGKNEKGATAYTKSSSTKSNSQIASEEELDSVINLLSGSVNLSQQPTMHVPNQLQLSPLHQSSTTGTSNSMFSSLVSSPDMDDPQKFYKGNNAHRRSEGSLDLSGMASLVGGSNNGCIGGGGGSGGGGSSGGGGGNGGGGGGGVRSGGRNTWPHPGYHHRSSLPAGPLGSQNPLNYEQREDYSRMLHSNNSLDQRNHINDVYLPPVSQSQEVRSGLYSLPGSSHFISNPDWTFPDTKLNRTWPVSSISTGGGSDTMNSSWSGVQDSSDFSDDSSSGEQFFAVGLHLVNAIDSKDTSSDEDDVPAQKEGLLRAPMASQSMDNLYDCKSTYTWPPKHPWARRSNLVHNSPELDCSESTQSISGTPSVGPPIHSCGPWSADPLHLPRNMWPTGIPSHTPNQNSGHQGYGALHLANRE</sequence>
<feature type="region of interest" description="Disordered" evidence="1">
    <location>
        <begin position="675"/>
        <end position="701"/>
    </location>
</feature>
<gene>
    <name evidence="3" type="primary">LOC115216388</name>
</gene>
<feature type="compositionally biased region" description="Basic residues" evidence="1">
    <location>
        <begin position="1"/>
        <end position="10"/>
    </location>
</feature>
<name>A0A6P7STF3_9MOLL</name>
<feature type="compositionally biased region" description="Polar residues" evidence="1">
    <location>
        <begin position="819"/>
        <end position="829"/>
    </location>
</feature>
<accession>A0A6P7STF3</accession>
<dbReference type="KEGG" id="osn:115216388"/>